<dbReference type="InterPro" id="IPR001128">
    <property type="entry name" value="Cyt_P450"/>
</dbReference>
<dbReference type="Proteomes" id="UP000428333">
    <property type="component" value="Linkage Group LG11"/>
</dbReference>
<sequence>MDIYSPSLFPGLLLCTSLALIFLFSFSILRKHKSLIRPNLPPGKTGWPIVGETPQLLLLGQKGHPEKFIHDRKNKHSSDVFRTSLFGDNMVFFCGPAANKFLFSNDNLVVTWWPKTLNQLVFSDTSTSIVGKIKPYRNLILGFLKMDAIKDYIPTMDSIAVRHIEKEWETKTGEVVVNELVKKYSTVVACQLLMGVKDHERLAGFPDRFAGVVAGILSVPINFPGTTFNKAIKDAKFLQKEIVVAIKEKKSTLEKEENPVVRDLLSYLLLTPDQNGKLMSEEDMSDRIMGLLIAGHDTTSSVLTLTIKYLAELPHIYQEVYKEVMEIANAKATEELLNWNDINKMKYTWNVVCEAMRLVPPAQIGFKEALADITFAGFTIPKGWKACWSAHSTHNDPAYFPNPNRFDPT</sequence>
<keyword evidence="4" id="KW-0812">Transmembrane</keyword>
<evidence type="ECO:0000313" key="6">
    <source>
        <dbReference type="Proteomes" id="UP000428333"/>
    </source>
</evidence>
<dbReference type="GO" id="GO:0004497">
    <property type="term" value="F:monooxygenase activity"/>
    <property type="evidence" value="ECO:0007669"/>
    <property type="project" value="InterPro"/>
</dbReference>
<accession>A0A6A4KVI2</accession>
<evidence type="ECO:0000256" key="2">
    <source>
        <dbReference type="ARBA" id="ARBA00023002"/>
    </source>
</evidence>
<dbReference type="Gene3D" id="1.10.630.10">
    <property type="entry name" value="Cytochrome P450"/>
    <property type="match status" value="1"/>
</dbReference>
<dbReference type="SUPFAM" id="SSF48264">
    <property type="entry name" value="Cytochrome P450"/>
    <property type="match status" value="1"/>
</dbReference>
<dbReference type="GO" id="GO:0016705">
    <property type="term" value="F:oxidoreductase activity, acting on paired donors, with incorporation or reduction of molecular oxygen"/>
    <property type="evidence" value="ECO:0007669"/>
    <property type="project" value="InterPro"/>
</dbReference>
<keyword evidence="3" id="KW-0408">Iron</keyword>
<feature type="non-terminal residue" evidence="5">
    <location>
        <position position="409"/>
    </location>
</feature>
<dbReference type="GO" id="GO:0005506">
    <property type="term" value="F:iron ion binding"/>
    <property type="evidence" value="ECO:0007669"/>
    <property type="project" value="InterPro"/>
</dbReference>
<dbReference type="InterPro" id="IPR002401">
    <property type="entry name" value="Cyt_P450_E_grp-I"/>
</dbReference>
<keyword evidence="4" id="KW-1133">Transmembrane helix</keyword>
<proteinExistence type="predicted"/>
<keyword evidence="1" id="KW-0479">Metal-binding</keyword>
<evidence type="ECO:0000256" key="3">
    <source>
        <dbReference type="ARBA" id="ARBA00023004"/>
    </source>
</evidence>
<dbReference type="AlphaFoldDB" id="A0A6A4KVI2"/>
<keyword evidence="4" id="KW-0472">Membrane</keyword>
<protein>
    <submittedName>
        <fullName evidence="5">Uncharacterized protein</fullName>
    </submittedName>
</protein>
<feature type="non-terminal residue" evidence="5">
    <location>
        <position position="1"/>
    </location>
</feature>
<gene>
    <name evidence="5" type="ORF">C3L33_18867</name>
</gene>
<evidence type="ECO:0000256" key="4">
    <source>
        <dbReference type="SAM" id="Phobius"/>
    </source>
</evidence>
<reference evidence="5 6" key="1">
    <citation type="journal article" date="2019" name="Genome Biol. Evol.">
        <title>The Rhododendron genome and chromosomal organization provide insight into shared whole-genome duplications across the heath family (Ericaceae).</title>
        <authorList>
            <person name="Soza V.L."/>
            <person name="Lindsley D."/>
            <person name="Waalkes A."/>
            <person name="Ramage E."/>
            <person name="Patwardhan R.P."/>
            <person name="Burton J.N."/>
            <person name="Adey A."/>
            <person name="Kumar A."/>
            <person name="Qiu R."/>
            <person name="Shendure J."/>
            <person name="Hall B."/>
        </authorList>
    </citation>
    <scope>NUCLEOTIDE SEQUENCE [LARGE SCALE GENOMIC DNA]</scope>
    <source>
        <strain evidence="5">RSF 1966-606</strain>
    </source>
</reference>
<dbReference type="GO" id="GO:0016125">
    <property type="term" value="P:sterol metabolic process"/>
    <property type="evidence" value="ECO:0007669"/>
    <property type="project" value="TreeGrafter"/>
</dbReference>
<name>A0A6A4KVI2_9ERIC</name>
<keyword evidence="2" id="KW-0560">Oxidoreductase</keyword>
<organism evidence="5 6">
    <name type="scientific">Rhododendron williamsianum</name>
    <dbReference type="NCBI Taxonomy" id="262921"/>
    <lineage>
        <taxon>Eukaryota</taxon>
        <taxon>Viridiplantae</taxon>
        <taxon>Streptophyta</taxon>
        <taxon>Embryophyta</taxon>
        <taxon>Tracheophyta</taxon>
        <taxon>Spermatophyta</taxon>
        <taxon>Magnoliopsida</taxon>
        <taxon>eudicotyledons</taxon>
        <taxon>Gunneridae</taxon>
        <taxon>Pentapetalae</taxon>
        <taxon>asterids</taxon>
        <taxon>Ericales</taxon>
        <taxon>Ericaceae</taxon>
        <taxon>Ericoideae</taxon>
        <taxon>Rhodoreae</taxon>
        <taxon>Rhododendron</taxon>
    </lineage>
</organism>
<dbReference type="PRINTS" id="PR00463">
    <property type="entry name" value="EP450I"/>
</dbReference>
<dbReference type="InterPro" id="IPR036396">
    <property type="entry name" value="Cyt_P450_sf"/>
</dbReference>
<dbReference type="EMBL" id="QEFC01003188">
    <property type="protein sequence ID" value="KAE9449252.1"/>
    <property type="molecule type" value="Genomic_DNA"/>
</dbReference>
<dbReference type="PANTHER" id="PTHR24286">
    <property type="entry name" value="CYTOCHROME P450 26"/>
    <property type="match status" value="1"/>
</dbReference>
<feature type="transmembrane region" description="Helical" evidence="4">
    <location>
        <begin position="6"/>
        <end position="29"/>
    </location>
</feature>
<evidence type="ECO:0000313" key="5">
    <source>
        <dbReference type="EMBL" id="KAE9449252.1"/>
    </source>
</evidence>
<dbReference type="OrthoDB" id="1470350at2759"/>
<keyword evidence="6" id="KW-1185">Reference proteome</keyword>
<comment type="caution">
    <text evidence="5">The sequence shown here is derived from an EMBL/GenBank/DDBJ whole genome shotgun (WGS) entry which is preliminary data.</text>
</comment>
<dbReference type="Pfam" id="PF00067">
    <property type="entry name" value="p450"/>
    <property type="match status" value="1"/>
</dbReference>
<dbReference type="PANTHER" id="PTHR24286:SF53">
    <property type="entry name" value="BETA-AMYRIN 28-OXIDASE-LIKE"/>
    <property type="match status" value="1"/>
</dbReference>
<dbReference type="GO" id="GO:0020037">
    <property type="term" value="F:heme binding"/>
    <property type="evidence" value="ECO:0007669"/>
    <property type="project" value="InterPro"/>
</dbReference>
<evidence type="ECO:0000256" key="1">
    <source>
        <dbReference type="ARBA" id="ARBA00022723"/>
    </source>
</evidence>